<feature type="non-terminal residue" evidence="1">
    <location>
        <position position="1"/>
    </location>
</feature>
<keyword evidence="2" id="KW-1185">Reference proteome</keyword>
<evidence type="ECO:0000313" key="1">
    <source>
        <dbReference type="EMBL" id="EFX59905.1"/>
    </source>
</evidence>
<reference evidence="1 2" key="1">
    <citation type="journal article" date="2011" name="Science">
        <title>The ecoresponsive genome of Daphnia pulex.</title>
        <authorList>
            <person name="Colbourne J.K."/>
            <person name="Pfrender M.E."/>
            <person name="Gilbert D."/>
            <person name="Thomas W.K."/>
            <person name="Tucker A."/>
            <person name="Oakley T.H."/>
            <person name="Tokishita S."/>
            <person name="Aerts A."/>
            <person name="Arnold G.J."/>
            <person name="Basu M.K."/>
            <person name="Bauer D.J."/>
            <person name="Caceres C.E."/>
            <person name="Carmel L."/>
            <person name="Casola C."/>
            <person name="Choi J.H."/>
            <person name="Detter J.C."/>
            <person name="Dong Q."/>
            <person name="Dusheyko S."/>
            <person name="Eads B.D."/>
            <person name="Frohlich T."/>
            <person name="Geiler-Samerotte K.A."/>
            <person name="Gerlach D."/>
            <person name="Hatcher P."/>
            <person name="Jogdeo S."/>
            <person name="Krijgsveld J."/>
            <person name="Kriventseva E.V."/>
            <person name="Kultz D."/>
            <person name="Laforsch C."/>
            <person name="Lindquist E."/>
            <person name="Lopez J."/>
            <person name="Manak J.R."/>
            <person name="Muller J."/>
            <person name="Pangilinan J."/>
            <person name="Patwardhan R.P."/>
            <person name="Pitluck S."/>
            <person name="Pritham E.J."/>
            <person name="Rechtsteiner A."/>
            <person name="Rho M."/>
            <person name="Rogozin I.B."/>
            <person name="Sakarya O."/>
            <person name="Salamov A."/>
            <person name="Schaack S."/>
            <person name="Shapiro H."/>
            <person name="Shiga Y."/>
            <person name="Skalitzky C."/>
            <person name="Smith Z."/>
            <person name="Souvorov A."/>
            <person name="Sung W."/>
            <person name="Tang Z."/>
            <person name="Tsuchiya D."/>
            <person name="Tu H."/>
            <person name="Vos H."/>
            <person name="Wang M."/>
            <person name="Wolf Y.I."/>
            <person name="Yamagata H."/>
            <person name="Yamada T."/>
            <person name="Ye Y."/>
            <person name="Shaw J.R."/>
            <person name="Andrews J."/>
            <person name="Crease T.J."/>
            <person name="Tang H."/>
            <person name="Lucas S.M."/>
            <person name="Robertson H.M."/>
            <person name="Bork P."/>
            <person name="Koonin E.V."/>
            <person name="Zdobnov E.M."/>
            <person name="Grigoriev I.V."/>
            <person name="Lynch M."/>
            <person name="Boore J.L."/>
        </authorList>
    </citation>
    <scope>NUCLEOTIDE SEQUENCE [LARGE SCALE GENOMIC DNA]</scope>
</reference>
<organism evidence="1 2">
    <name type="scientific">Daphnia pulex</name>
    <name type="common">Water flea</name>
    <dbReference type="NCBI Taxonomy" id="6669"/>
    <lineage>
        <taxon>Eukaryota</taxon>
        <taxon>Metazoa</taxon>
        <taxon>Ecdysozoa</taxon>
        <taxon>Arthropoda</taxon>
        <taxon>Crustacea</taxon>
        <taxon>Branchiopoda</taxon>
        <taxon>Diplostraca</taxon>
        <taxon>Cladocera</taxon>
        <taxon>Anomopoda</taxon>
        <taxon>Daphniidae</taxon>
        <taxon>Daphnia</taxon>
    </lineage>
</organism>
<dbReference type="KEGG" id="dpx:DAPPUDRAFT_126305"/>
<accession>E9I7X5</accession>
<dbReference type="Proteomes" id="UP000000305">
    <property type="component" value="Unassembled WGS sequence"/>
</dbReference>
<gene>
    <name evidence="1" type="ORF">DAPPUDRAFT_126305</name>
</gene>
<dbReference type="EMBL" id="GL737573">
    <property type="protein sequence ID" value="EFX59905.1"/>
    <property type="molecule type" value="Genomic_DNA"/>
</dbReference>
<proteinExistence type="predicted"/>
<sequence>LGDLTNLLNGLFVVEDTIVPEEFELKVLVNFEVLLDSVFNFLPVPSVRSDHGVMLEVRDHWDEDAPSFDLFTDAHECVALTISNFDRLQASPHLLNFILDFS</sequence>
<dbReference type="AlphaFoldDB" id="E9I7X5"/>
<name>E9I7X5_DAPPU</name>
<evidence type="ECO:0000313" key="2">
    <source>
        <dbReference type="Proteomes" id="UP000000305"/>
    </source>
</evidence>
<dbReference type="InParanoid" id="E9I7X5"/>
<dbReference type="HOGENOM" id="CLU_2284408_0_0_1"/>
<protein>
    <submittedName>
        <fullName evidence="1">Uncharacterized protein</fullName>
    </submittedName>
</protein>